<dbReference type="Pfam" id="PF05226">
    <property type="entry name" value="CHASE2"/>
    <property type="match status" value="1"/>
</dbReference>
<dbReference type="Pfam" id="PF00211">
    <property type="entry name" value="Guanylate_cyc"/>
    <property type="match status" value="1"/>
</dbReference>
<gene>
    <name evidence="3" type="ORF">G3M78_01535</name>
</gene>
<dbReference type="KEGG" id="nva:G3M78_01535"/>
<organism evidence="3 4">
    <name type="scientific">Candidatus Nitrohelix vancouverensis</name>
    <dbReference type="NCBI Taxonomy" id="2705534"/>
    <lineage>
        <taxon>Bacteria</taxon>
        <taxon>Pseudomonadati</taxon>
        <taxon>Nitrospinota/Tectimicrobiota group</taxon>
        <taxon>Nitrospinota</taxon>
        <taxon>Nitrospinia</taxon>
        <taxon>Nitrospinales</taxon>
        <taxon>Nitrospinaceae</taxon>
        <taxon>Candidatus Nitrohelix</taxon>
    </lineage>
</organism>
<dbReference type="AlphaFoldDB" id="A0A7T0C088"/>
<dbReference type="InterPro" id="IPR050697">
    <property type="entry name" value="Adenylyl/Guanylyl_Cyclase_3/4"/>
</dbReference>
<dbReference type="CDD" id="cd07302">
    <property type="entry name" value="CHD"/>
    <property type="match status" value="1"/>
</dbReference>
<name>A0A7T0C088_9BACT</name>
<accession>A0A7T0C088</accession>
<evidence type="ECO:0000256" key="1">
    <source>
        <dbReference type="SAM" id="Phobius"/>
    </source>
</evidence>
<feature type="domain" description="Guanylate cyclase" evidence="2">
    <location>
        <begin position="498"/>
        <end position="630"/>
    </location>
</feature>
<dbReference type="SUPFAM" id="SSF55073">
    <property type="entry name" value="Nucleotide cyclase"/>
    <property type="match status" value="1"/>
</dbReference>
<dbReference type="InterPro" id="IPR029787">
    <property type="entry name" value="Nucleotide_cyclase"/>
</dbReference>
<keyword evidence="1" id="KW-0812">Transmembrane</keyword>
<dbReference type="GO" id="GO:0004016">
    <property type="term" value="F:adenylate cyclase activity"/>
    <property type="evidence" value="ECO:0007669"/>
    <property type="project" value="UniProtKB-ARBA"/>
</dbReference>
<dbReference type="PROSITE" id="PS50125">
    <property type="entry name" value="GUANYLATE_CYCLASE_2"/>
    <property type="match status" value="1"/>
</dbReference>
<dbReference type="InterPro" id="IPR007890">
    <property type="entry name" value="CHASE2"/>
</dbReference>
<dbReference type="PANTHER" id="PTHR43081">
    <property type="entry name" value="ADENYLATE CYCLASE, TERMINAL-DIFFERENTIATION SPECIFIC-RELATED"/>
    <property type="match status" value="1"/>
</dbReference>
<keyword evidence="1" id="KW-1133">Transmembrane helix</keyword>
<evidence type="ECO:0000313" key="3">
    <source>
        <dbReference type="EMBL" id="QPJ64153.1"/>
    </source>
</evidence>
<proteinExistence type="predicted"/>
<dbReference type="GO" id="GO:0006171">
    <property type="term" value="P:cAMP biosynthetic process"/>
    <property type="evidence" value="ECO:0007669"/>
    <property type="project" value="TreeGrafter"/>
</dbReference>
<dbReference type="EMBL" id="CP048620">
    <property type="protein sequence ID" value="QPJ64153.1"/>
    <property type="molecule type" value="Genomic_DNA"/>
</dbReference>
<feature type="transmembrane region" description="Helical" evidence="1">
    <location>
        <begin position="407"/>
        <end position="427"/>
    </location>
</feature>
<dbReference type="InterPro" id="IPR001054">
    <property type="entry name" value="A/G_cyclase"/>
</dbReference>
<sequence length="754" mass="85433">MPRSLHWPIAFLVIFLSTYLLYVNPVFLQKFESIFQDLNFRWRGETAPGPNIAIAAIDEKSMDQFGRWPWPRATISKLIERLTEMEAKVIGFDVVFSSPELNPGAKIVDDIETRLLLNGLPKADVDQSLLPFKNNAEPDLQFAQTIRDSKRTVLGYFLHHSLTDTNELTLDSVQTNIENIESSRFQNFIKSSGALQLDELPIRPAYGAEANIKTISKSTRDAGFLSFDVEPDGSIRWLPLIVKLQNPKTKESSFFPPFSIRVVEKYLDGALILKAGPTGIDEVLLDAEEAIPLPVDLQGRIFINYLGRQNTFPHYSIADILQGLVPPETFKDKIVLVGATAQGLKDIRNTAFDPIMPGIEIHATVIDNILRQNFIVRPQWAPLAEALYLLIAGIALTLVYTRIRPSASVFFWLFVTAAQFILFQWLFTSKQILFTNFYAHLEHFLLFTSITIYRYRAEEKQKKQIKNIFGQYVSPTVIEQILQDPENISLGGEQKELTAYFTDLAGFSAVSEQLSAQELVALLNEYLSAMTDVLLAHEGTLDKYDGDAIKAFFGAPIYFPDHALRACLVCIEMQERLRELNKLWESQGRPTMGMRVGVNTGQMVVGNLGSRERMNYGMNGDSVNLAARLEGVNKLYGTESIISESTYLQAKDHLEVRELDLVKVVGRKTPVRIYELLAKKGALDDTLKESYEIFAVGLQNYRAQQWDQAIERFNHVLERTPLDRPSQLLIERCERFKLTPPEIDWDGSFTLTSK</sequence>
<evidence type="ECO:0000259" key="2">
    <source>
        <dbReference type="PROSITE" id="PS50125"/>
    </source>
</evidence>
<dbReference type="Gene3D" id="3.30.70.1230">
    <property type="entry name" value="Nucleotide cyclase"/>
    <property type="match status" value="1"/>
</dbReference>
<reference evidence="4" key="1">
    <citation type="submission" date="2020-02" db="EMBL/GenBank/DDBJ databases">
        <title>Genomic and physiological characterization of two novel Nitrospinaceae genera.</title>
        <authorList>
            <person name="Mueller A.J."/>
            <person name="Jung M.-Y."/>
            <person name="Strachan C.R."/>
            <person name="Herbold C.W."/>
            <person name="Kirkegaard R.H."/>
            <person name="Daims H."/>
        </authorList>
    </citation>
    <scope>NUCLEOTIDE SEQUENCE [LARGE SCALE GENOMIC DNA]</scope>
</reference>
<dbReference type="SMART" id="SM01080">
    <property type="entry name" value="CHASE2"/>
    <property type="match status" value="1"/>
</dbReference>
<dbReference type="SMART" id="SM00044">
    <property type="entry name" value="CYCc"/>
    <property type="match status" value="1"/>
</dbReference>
<evidence type="ECO:0000313" key="4">
    <source>
        <dbReference type="Proteomes" id="UP000594464"/>
    </source>
</evidence>
<protein>
    <submittedName>
        <fullName evidence="3">Adenylate/guanylate cyclase domain-containing protein</fullName>
    </submittedName>
</protein>
<dbReference type="PANTHER" id="PTHR43081:SF1">
    <property type="entry name" value="ADENYLATE CYCLASE, TERMINAL-DIFFERENTIATION SPECIFIC"/>
    <property type="match status" value="1"/>
</dbReference>
<dbReference type="Proteomes" id="UP000594464">
    <property type="component" value="Chromosome"/>
</dbReference>
<feature type="transmembrane region" description="Helical" evidence="1">
    <location>
        <begin position="380"/>
        <end position="400"/>
    </location>
</feature>
<dbReference type="GO" id="GO:0035556">
    <property type="term" value="P:intracellular signal transduction"/>
    <property type="evidence" value="ECO:0007669"/>
    <property type="project" value="InterPro"/>
</dbReference>
<keyword evidence="1" id="KW-0472">Membrane</keyword>